<protein>
    <submittedName>
        <fullName evidence="3">Uncharacterized protein</fullName>
    </submittedName>
</protein>
<dbReference type="Proteomes" id="UP000250235">
    <property type="component" value="Unassembled WGS sequence"/>
</dbReference>
<dbReference type="InterPro" id="IPR046830">
    <property type="entry name" value="Calmod_bind_M"/>
</dbReference>
<feature type="domain" description="Calmodulin binding protein central" evidence="2">
    <location>
        <begin position="165"/>
        <end position="210"/>
    </location>
</feature>
<evidence type="ECO:0000259" key="2">
    <source>
        <dbReference type="Pfam" id="PF20451"/>
    </source>
</evidence>
<dbReference type="InterPro" id="IPR046831">
    <property type="entry name" value="Calmodulin_bind_N"/>
</dbReference>
<dbReference type="Pfam" id="PF20451">
    <property type="entry name" value="Calmod_bind_M"/>
    <property type="match status" value="1"/>
</dbReference>
<keyword evidence="4" id="KW-1185">Reference proteome</keyword>
<evidence type="ECO:0000259" key="1">
    <source>
        <dbReference type="Pfam" id="PF07887"/>
    </source>
</evidence>
<dbReference type="GO" id="GO:0003700">
    <property type="term" value="F:DNA-binding transcription factor activity"/>
    <property type="evidence" value="ECO:0007669"/>
    <property type="project" value="TreeGrafter"/>
</dbReference>
<dbReference type="GO" id="GO:0005516">
    <property type="term" value="F:calmodulin binding"/>
    <property type="evidence" value="ECO:0007669"/>
    <property type="project" value="InterPro"/>
</dbReference>
<dbReference type="OrthoDB" id="1289059at2759"/>
<dbReference type="GO" id="GO:0043565">
    <property type="term" value="F:sequence-specific DNA binding"/>
    <property type="evidence" value="ECO:0007669"/>
    <property type="project" value="TreeGrafter"/>
</dbReference>
<dbReference type="GO" id="GO:0080142">
    <property type="term" value="P:regulation of salicylic acid biosynthetic process"/>
    <property type="evidence" value="ECO:0007669"/>
    <property type="project" value="TreeGrafter"/>
</dbReference>
<dbReference type="InterPro" id="IPR012416">
    <property type="entry name" value="CBP60"/>
</dbReference>
<gene>
    <name evidence="3" type="ORF">F511_22708</name>
</gene>
<reference evidence="3 4" key="1">
    <citation type="journal article" date="2015" name="Proc. Natl. Acad. Sci. U.S.A.">
        <title>The resurrection genome of Boea hygrometrica: A blueprint for survival of dehydration.</title>
        <authorList>
            <person name="Xiao L."/>
            <person name="Yang G."/>
            <person name="Zhang L."/>
            <person name="Yang X."/>
            <person name="Zhao S."/>
            <person name="Ji Z."/>
            <person name="Zhou Q."/>
            <person name="Hu M."/>
            <person name="Wang Y."/>
            <person name="Chen M."/>
            <person name="Xu Y."/>
            <person name="Jin H."/>
            <person name="Xiao X."/>
            <person name="Hu G."/>
            <person name="Bao F."/>
            <person name="Hu Y."/>
            <person name="Wan P."/>
            <person name="Li L."/>
            <person name="Deng X."/>
            <person name="Kuang T."/>
            <person name="Xiang C."/>
            <person name="Zhu J.K."/>
            <person name="Oliver M.J."/>
            <person name="He Y."/>
        </authorList>
    </citation>
    <scope>NUCLEOTIDE SEQUENCE [LARGE SCALE GENOMIC DNA]</scope>
    <source>
        <strain evidence="4">cv. XS01</strain>
    </source>
</reference>
<sequence>MDPIPSPVVKKMELRFSKKISQPLLACHEIKGEGNTMIEVVLVDSSTQEKIEAGPVAFASVELVVLAKGTDDCTGEGFNERIVTVEGKKLPLLTENLCKLKGGSCVLGGVKFRHHATRVKPTEFRLGARIVGTFDGIIVKEAKTESFAVKCYRNKYYMKKEIPALVDGLWVLKNIQRGGKIVERLQNKEIDTIEKFLIQLLINPQQLKNVDADKLLSSAFKHWGDVMSFDDPDSAQRHLEAVKRSFHQSNSHVPELYSGMSPDTGTAEMVDVSNNVNAPDRVLGHGIPIPDMNPLARCESFGIKDFGLVDGFDIGWDGYVPRLDGTGSVLAESKEVESAVLLMRKDLNRKKITTEANQAGKKQKRC</sequence>
<dbReference type="EMBL" id="KV000901">
    <property type="protein sequence ID" value="KZV39683.1"/>
    <property type="molecule type" value="Genomic_DNA"/>
</dbReference>
<dbReference type="Pfam" id="PF07887">
    <property type="entry name" value="Calmodulin_bind"/>
    <property type="match status" value="1"/>
</dbReference>
<accession>A0A2Z7BYG5</accession>
<name>A0A2Z7BYG5_9LAMI</name>
<organism evidence="3 4">
    <name type="scientific">Dorcoceras hygrometricum</name>
    <dbReference type="NCBI Taxonomy" id="472368"/>
    <lineage>
        <taxon>Eukaryota</taxon>
        <taxon>Viridiplantae</taxon>
        <taxon>Streptophyta</taxon>
        <taxon>Embryophyta</taxon>
        <taxon>Tracheophyta</taxon>
        <taxon>Spermatophyta</taxon>
        <taxon>Magnoliopsida</taxon>
        <taxon>eudicotyledons</taxon>
        <taxon>Gunneridae</taxon>
        <taxon>Pentapetalae</taxon>
        <taxon>asterids</taxon>
        <taxon>lamiids</taxon>
        <taxon>Lamiales</taxon>
        <taxon>Gesneriaceae</taxon>
        <taxon>Didymocarpoideae</taxon>
        <taxon>Trichosporeae</taxon>
        <taxon>Loxocarpinae</taxon>
        <taxon>Dorcoceras</taxon>
    </lineage>
</organism>
<dbReference type="GO" id="GO:0005634">
    <property type="term" value="C:nucleus"/>
    <property type="evidence" value="ECO:0007669"/>
    <property type="project" value="TreeGrafter"/>
</dbReference>
<evidence type="ECO:0000313" key="4">
    <source>
        <dbReference type="Proteomes" id="UP000250235"/>
    </source>
</evidence>
<dbReference type="PANTHER" id="PTHR31713:SF69">
    <property type="entry name" value="CALMODULIN-BINDING PROTEIN60-RELATED"/>
    <property type="match status" value="1"/>
</dbReference>
<dbReference type="PANTHER" id="PTHR31713">
    <property type="entry name" value="OS02G0177800 PROTEIN"/>
    <property type="match status" value="1"/>
</dbReference>
<proteinExistence type="predicted"/>
<dbReference type="AlphaFoldDB" id="A0A2Z7BYG5"/>
<feature type="domain" description="Calmodulin binding protein-like N-terminal" evidence="1">
    <location>
        <begin position="12"/>
        <end position="150"/>
    </location>
</feature>
<evidence type="ECO:0000313" key="3">
    <source>
        <dbReference type="EMBL" id="KZV39683.1"/>
    </source>
</evidence>